<proteinExistence type="predicted"/>
<dbReference type="AlphaFoldDB" id="A0A841L515"/>
<gene>
    <name evidence="1" type="ORF">HNQ80_004342</name>
</gene>
<comment type="caution">
    <text evidence="1">The sequence shown here is derived from an EMBL/GenBank/DDBJ whole genome shotgun (WGS) entry which is preliminary data.</text>
</comment>
<organism evidence="1 2">
    <name type="scientific">Anaerosolibacter carboniphilus</name>
    <dbReference type="NCBI Taxonomy" id="1417629"/>
    <lineage>
        <taxon>Bacteria</taxon>
        <taxon>Bacillati</taxon>
        <taxon>Bacillota</taxon>
        <taxon>Clostridia</taxon>
        <taxon>Peptostreptococcales</taxon>
        <taxon>Thermotaleaceae</taxon>
        <taxon>Anaerosolibacter</taxon>
    </lineage>
</organism>
<evidence type="ECO:0000313" key="2">
    <source>
        <dbReference type="Proteomes" id="UP000579281"/>
    </source>
</evidence>
<evidence type="ECO:0000313" key="1">
    <source>
        <dbReference type="EMBL" id="MBB6218202.1"/>
    </source>
</evidence>
<dbReference type="Proteomes" id="UP000579281">
    <property type="component" value="Unassembled WGS sequence"/>
</dbReference>
<dbReference type="EMBL" id="JACHEN010000034">
    <property type="protein sequence ID" value="MBB6218202.1"/>
    <property type="molecule type" value="Genomic_DNA"/>
</dbReference>
<accession>A0A841L515</accession>
<dbReference type="RefSeq" id="WP_184312692.1">
    <property type="nucleotide sequence ID" value="NZ_JACHEN010000034.1"/>
</dbReference>
<reference evidence="1 2" key="1">
    <citation type="submission" date="2020-08" db="EMBL/GenBank/DDBJ databases">
        <title>Genomic Encyclopedia of Type Strains, Phase IV (KMG-IV): sequencing the most valuable type-strain genomes for metagenomic binning, comparative biology and taxonomic classification.</title>
        <authorList>
            <person name="Goeker M."/>
        </authorList>
    </citation>
    <scope>NUCLEOTIDE SEQUENCE [LARGE SCALE GENOMIC DNA]</scope>
    <source>
        <strain evidence="1 2">DSM 103526</strain>
    </source>
</reference>
<keyword evidence="2" id="KW-1185">Reference proteome</keyword>
<name>A0A841L515_9FIRM</name>
<sequence>MDLSKDEIEKQMMRLLKLAIDEAHKKGRLGSLSVKVEVTPKGLKMDYTTSNDRKEYILGREAV</sequence>
<protein>
    <submittedName>
        <fullName evidence="1">Uncharacterized protein</fullName>
    </submittedName>
</protein>